<dbReference type="AlphaFoldDB" id="A0A5S9R781"/>
<proteinExistence type="predicted"/>
<accession>A0A5S9R781</accession>
<protein>
    <recommendedName>
        <fullName evidence="3">DUF676 domain-containing protein</fullName>
    </recommendedName>
</protein>
<dbReference type="Gene3D" id="3.40.50.1820">
    <property type="entry name" value="alpha/beta hydrolase"/>
    <property type="match status" value="1"/>
</dbReference>
<evidence type="ECO:0000313" key="2">
    <source>
        <dbReference type="Proteomes" id="UP000430146"/>
    </source>
</evidence>
<dbReference type="EMBL" id="CACSIP010000041">
    <property type="protein sequence ID" value="CAA0130960.1"/>
    <property type="molecule type" value="Genomic_DNA"/>
</dbReference>
<sequence>MQSVAFSRFGATTWGMLVRQWSAVLALLFAAVFGAGIAHGAPRSPGHAVVIVSGGAAVSPFTTPRDGCASGLAAGNTDTALRGHLLDAGYAVYTSPAMAGRGPVTDQGGFGAFGDCPITLPENMTVDSTASIDLAGEHLARFLTYLHETRGVDVVDVVGHSMGGLYSRAAFRVLQGLDSPVRIRSLTTLGTPWQGSYLSDYANGFRPLSDCAGDAFCEQAATAFQDEMLQLQTGSAREVNQGYLMGPQGWNEYQAGVLDRIPVVLIAGARFTRPEPVNPMTWPNDGLVSRHSALATDVTDRVLPHRRCAVFDDTHSIFVADAAGLPWESALTWDPQVLETVRGAIESADGALETPNRQGC</sequence>
<dbReference type="InterPro" id="IPR029058">
    <property type="entry name" value="AB_hydrolase_fold"/>
</dbReference>
<name>A0A5S9R781_MYCVN</name>
<dbReference type="SUPFAM" id="SSF53474">
    <property type="entry name" value="alpha/beta-Hydrolases"/>
    <property type="match status" value="1"/>
</dbReference>
<gene>
    <name evidence="1" type="ORF">AELLOGFF_05820</name>
</gene>
<organism evidence="1 2">
    <name type="scientific">Mycolicibacterium vanbaalenii</name>
    <name type="common">Mycobacterium vanbaalenii</name>
    <dbReference type="NCBI Taxonomy" id="110539"/>
    <lineage>
        <taxon>Bacteria</taxon>
        <taxon>Bacillati</taxon>
        <taxon>Actinomycetota</taxon>
        <taxon>Actinomycetes</taxon>
        <taxon>Mycobacteriales</taxon>
        <taxon>Mycobacteriaceae</taxon>
        <taxon>Mycolicibacterium</taxon>
    </lineage>
</organism>
<evidence type="ECO:0008006" key="3">
    <source>
        <dbReference type="Google" id="ProtNLM"/>
    </source>
</evidence>
<evidence type="ECO:0000313" key="1">
    <source>
        <dbReference type="EMBL" id="CAA0130960.1"/>
    </source>
</evidence>
<reference evidence="1 2" key="1">
    <citation type="submission" date="2019-11" db="EMBL/GenBank/DDBJ databases">
        <authorList>
            <person name="Holert J."/>
        </authorList>
    </citation>
    <scope>NUCLEOTIDE SEQUENCE [LARGE SCALE GENOMIC DNA]</scope>
    <source>
        <strain evidence="1">BC8_1</strain>
    </source>
</reference>
<dbReference type="Proteomes" id="UP000430146">
    <property type="component" value="Unassembled WGS sequence"/>
</dbReference>
<keyword evidence="2" id="KW-1185">Reference proteome</keyword>